<accession>A0A1H7HZ60</accession>
<evidence type="ECO:0000256" key="11">
    <source>
        <dbReference type="SAM" id="Phobius"/>
    </source>
</evidence>
<evidence type="ECO:0000256" key="7">
    <source>
        <dbReference type="ARBA" id="ARBA00022989"/>
    </source>
</evidence>
<keyword evidence="5" id="KW-0631">Potassium channel</keyword>
<proteinExistence type="predicted"/>
<evidence type="ECO:0000256" key="10">
    <source>
        <dbReference type="ARBA" id="ARBA00023303"/>
    </source>
</evidence>
<dbReference type="GO" id="GO:0001508">
    <property type="term" value="P:action potential"/>
    <property type="evidence" value="ECO:0007669"/>
    <property type="project" value="TreeGrafter"/>
</dbReference>
<dbReference type="FunFam" id="1.10.287.70:FF:000028">
    <property type="entry name" value="potassium voltage-gated channel subfamily D member 3"/>
    <property type="match status" value="1"/>
</dbReference>
<feature type="transmembrane region" description="Helical" evidence="11">
    <location>
        <begin position="22"/>
        <end position="44"/>
    </location>
</feature>
<name>A0A1H7HZ60_9GAMM</name>
<evidence type="ECO:0000256" key="3">
    <source>
        <dbReference type="ARBA" id="ARBA00022538"/>
    </source>
</evidence>
<gene>
    <name evidence="13" type="ORF">SAMN05216214_103141</name>
</gene>
<keyword evidence="14" id="KW-1185">Reference proteome</keyword>
<protein>
    <submittedName>
        <fullName evidence="13">Voltage-gated potassium channel</fullName>
    </submittedName>
</protein>
<feature type="transmembrane region" description="Helical" evidence="11">
    <location>
        <begin position="152"/>
        <end position="174"/>
    </location>
</feature>
<feature type="domain" description="Ion transport" evidence="12">
    <location>
        <begin position="23"/>
        <end position="241"/>
    </location>
</feature>
<dbReference type="STRING" id="1429083.GCA_001885685_01702"/>
<keyword evidence="6" id="KW-0630">Potassium</keyword>
<keyword evidence="7 11" id="KW-1133">Transmembrane helix</keyword>
<dbReference type="Proteomes" id="UP000185766">
    <property type="component" value="Unassembled WGS sequence"/>
</dbReference>
<dbReference type="GO" id="GO:0005249">
    <property type="term" value="F:voltage-gated potassium channel activity"/>
    <property type="evidence" value="ECO:0007669"/>
    <property type="project" value="InterPro"/>
</dbReference>
<dbReference type="InterPro" id="IPR029024">
    <property type="entry name" value="TerB-like"/>
</dbReference>
<dbReference type="SUPFAM" id="SSF81324">
    <property type="entry name" value="Voltage-gated potassium channels"/>
    <property type="match status" value="1"/>
</dbReference>
<evidence type="ECO:0000256" key="8">
    <source>
        <dbReference type="ARBA" id="ARBA00023065"/>
    </source>
</evidence>
<dbReference type="PANTHER" id="PTHR11537:SF254">
    <property type="entry name" value="POTASSIUM VOLTAGE-GATED CHANNEL PROTEIN SHAB"/>
    <property type="match status" value="1"/>
</dbReference>
<dbReference type="PRINTS" id="PR00169">
    <property type="entry name" value="KCHANNEL"/>
</dbReference>
<dbReference type="Gene3D" id="1.10.287.70">
    <property type="match status" value="1"/>
</dbReference>
<evidence type="ECO:0000313" key="14">
    <source>
        <dbReference type="Proteomes" id="UP000185766"/>
    </source>
</evidence>
<comment type="subcellular location">
    <subcellularLocation>
        <location evidence="1">Membrane</location>
        <topology evidence="1">Multi-pass membrane protein</topology>
    </subcellularLocation>
</comment>
<evidence type="ECO:0000256" key="5">
    <source>
        <dbReference type="ARBA" id="ARBA00022826"/>
    </source>
</evidence>
<sequence>MTPLRQQVYLYLEDNQRWLPRLLQLAIALLILANVAAVILESVARIEAQYAEQFVLFERISVALFSLEYLLRLYSAPEHPAFAEARSPRVAYLLSPMALVDLIAIAPFYLALFINVDTRILRVLRLLRVFKLARYSASLELLGTVMRKEASSFASALFVMLIIIIFAASGMYAVERHIQPEHFGSIPAAMWWATVTLTTVGYGDVVPMTALGKAFGMLITLAGVGMAALPAGILASGFSRELELRRERFSEQVQVALADGHLSDDERDALDDSAEELGIPDEDAAALLERAQQNKKCPHCGGHL</sequence>
<dbReference type="Pfam" id="PF00520">
    <property type="entry name" value="Ion_trans"/>
    <property type="match status" value="1"/>
</dbReference>
<dbReference type="AlphaFoldDB" id="A0A1H7HZ60"/>
<evidence type="ECO:0000256" key="4">
    <source>
        <dbReference type="ARBA" id="ARBA00022692"/>
    </source>
</evidence>
<feature type="transmembrane region" description="Helical" evidence="11">
    <location>
        <begin position="56"/>
        <end position="74"/>
    </location>
</feature>
<evidence type="ECO:0000259" key="12">
    <source>
        <dbReference type="Pfam" id="PF00520"/>
    </source>
</evidence>
<evidence type="ECO:0000256" key="9">
    <source>
        <dbReference type="ARBA" id="ARBA00023136"/>
    </source>
</evidence>
<evidence type="ECO:0000256" key="6">
    <source>
        <dbReference type="ARBA" id="ARBA00022958"/>
    </source>
</evidence>
<dbReference type="Gene3D" id="1.10.3680.10">
    <property type="entry name" value="TerB-like"/>
    <property type="match status" value="1"/>
</dbReference>
<dbReference type="SUPFAM" id="SSF158682">
    <property type="entry name" value="TerB-like"/>
    <property type="match status" value="1"/>
</dbReference>
<keyword evidence="2" id="KW-0813">Transport</keyword>
<keyword evidence="4 11" id="KW-0812">Transmembrane</keyword>
<dbReference type="PANTHER" id="PTHR11537">
    <property type="entry name" value="VOLTAGE-GATED POTASSIUM CHANNEL"/>
    <property type="match status" value="1"/>
</dbReference>
<dbReference type="InterPro" id="IPR028325">
    <property type="entry name" value="VG_K_chnl"/>
</dbReference>
<evidence type="ECO:0000256" key="2">
    <source>
        <dbReference type="ARBA" id="ARBA00022448"/>
    </source>
</evidence>
<evidence type="ECO:0000313" key="13">
    <source>
        <dbReference type="EMBL" id="SEK55571.1"/>
    </source>
</evidence>
<dbReference type="GO" id="GO:0008076">
    <property type="term" value="C:voltage-gated potassium channel complex"/>
    <property type="evidence" value="ECO:0007669"/>
    <property type="project" value="InterPro"/>
</dbReference>
<keyword evidence="10 13" id="KW-0407">Ion channel</keyword>
<organism evidence="13 14">
    <name type="scientific">Atopomonas hussainii</name>
    <dbReference type="NCBI Taxonomy" id="1429083"/>
    <lineage>
        <taxon>Bacteria</taxon>
        <taxon>Pseudomonadati</taxon>
        <taxon>Pseudomonadota</taxon>
        <taxon>Gammaproteobacteria</taxon>
        <taxon>Pseudomonadales</taxon>
        <taxon>Pseudomonadaceae</taxon>
        <taxon>Atopomonas</taxon>
    </lineage>
</organism>
<feature type="transmembrane region" description="Helical" evidence="11">
    <location>
        <begin position="94"/>
        <end position="114"/>
    </location>
</feature>
<keyword evidence="8" id="KW-0406">Ion transport</keyword>
<keyword evidence="9 11" id="KW-0472">Membrane</keyword>
<dbReference type="EMBL" id="FOAS01000003">
    <property type="protein sequence ID" value="SEK55571.1"/>
    <property type="molecule type" value="Genomic_DNA"/>
</dbReference>
<dbReference type="RefSeq" id="WP_074865290.1">
    <property type="nucleotide sequence ID" value="NZ_FOAS01000003.1"/>
</dbReference>
<dbReference type="InterPro" id="IPR005821">
    <property type="entry name" value="Ion_trans_dom"/>
</dbReference>
<keyword evidence="3" id="KW-0633">Potassium transport</keyword>
<reference evidence="13 14" key="1">
    <citation type="submission" date="2016-10" db="EMBL/GenBank/DDBJ databases">
        <authorList>
            <person name="de Groot N.N."/>
        </authorList>
    </citation>
    <scope>NUCLEOTIDE SEQUENCE [LARGE SCALE GENOMIC DNA]</scope>
    <source>
        <strain evidence="13 14">JCM 19513</strain>
    </source>
</reference>
<evidence type="ECO:0000256" key="1">
    <source>
        <dbReference type="ARBA" id="ARBA00004141"/>
    </source>
</evidence>
<feature type="transmembrane region" description="Helical" evidence="11">
    <location>
        <begin position="215"/>
        <end position="238"/>
    </location>
</feature>